<reference evidence="2 3" key="1">
    <citation type="submission" date="2015-01" db="EMBL/GenBank/DDBJ databases">
        <title>Evolution of Trichinella species and genotypes.</title>
        <authorList>
            <person name="Korhonen P.K."/>
            <person name="Edoardo P."/>
            <person name="Giuseppe L.R."/>
            <person name="Gasser R.B."/>
        </authorList>
    </citation>
    <scope>NUCLEOTIDE SEQUENCE [LARGE SCALE GENOMIC DNA]</scope>
    <source>
        <strain evidence="2">ISS13</strain>
    </source>
</reference>
<name>A0A0V1DKM0_TRIPS</name>
<evidence type="ECO:0000313" key="2">
    <source>
        <dbReference type="EMBL" id="KRY61878.1"/>
    </source>
</evidence>
<dbReference type="EMBL" id="JYDR01002978">
    <property type="protein sequence ID" value="KRY61878.1"/>
    <property type="molecule type" value="Genomic_DNA"/>
</dbReference>
<evidence type="ECO:0000313" key="1">
    <source>
        <dbReference type="EMBL" id="KRY27154.1"/>
    </source>
</evidence>
<dbReference type="EMBL" id="JYDR01005435">
    <property type="protein sequence ID" value="KRY27154.1"/>
    <property type="molecule type" value="Genomic_DNA"/>
</dbReference>
<organism evidence="2 3">
    <name type="scientific">Trichinella pseudospiralis</name>
    <name type="common">Parasitic roundworm</name>
    <dbReference type="NCBI Taxonomy" id="6337"/>
    <lineage>
        <taxon>Eukaryota</taxon>
        <taxon>Metazoa</taxon>
        <taxon>Ecdysozoa</taxon>
        <taxon>Nematoda</taxon>
        <taxon>Enoplea</taxon>
        <taxon>Dorylaimia</taxon>
        <taxon>Trichinellida</taxon>
        <taxon>Trichinellidae</taxon>
        <taxon>Trichinella</taxon>
    </lineage>
</organism>
<protein>
    <submittedName>
        <fullName evidence="2">Uncharacterized protein</fullName>
    </submittedName>
</protein>
<proteinExistence type="predicted"/>
<evidence type="ECO:0000313" key="3">
    <source>
        <dbReference type="Proteomes" id="UP000054632"/>
    </source>
</evidence>
<dbReference type="Proteomes" id="UP000054632">
    <property type="component" value="Unassembled WGS sequence"/>
</dbReference>
<accession>A0A0V1DKM0</accession>
<gene>
    <name evidence="2" type="ORF">T4A_7630</name>
    <name evidence="1" type="ORF">T4A_7650</name>
</gene>
<dbReference type="AlphaFoldDB" id="A0A0V1DKM0"/>
<comment type="caution">
    <text evidence="2">The sequence shown here is derived from an EMBL/GenBank/DDBJ whole genome shotgun (WGS) entry which is preliminary data.</text>
</comment>
<sequence>MFVLYVLNLLFFHFSMKWVVYEDFLFEFQF</sequence>